<gene>
    <name evidence="4" type="ORF">GCM10011614_22950</name>
</gene>
<evidence type="ECO:0000256" key="2">
    <source>
        <dbReference type="SAM" id="SignalP"/>
    </source>
</evidence>
<dbReference type="Proteomes" id="UP000648075">
    <property type="component" value="Unassembled WGS sequence"/>
</dbReference>
<reference evidence="4" key="1">
    <citation type="journal article" date="2014" name="Int. J. Syst. Evol. Microbiol.">
        <title>Complete genome sequence of Corynebacterium casei LMG S-19264T (=DSM 44701T), isolated from a smear-ripened cheese.</title>
        <authorList>
            <consortium name="US DOE Joint Genome Institute (JGI-PGF)"/>
            <person name="Walter F."/>
            <person name="Albersmeier A."/>
            <person name="Kalinowski J."/>
            <person name="Ruckert C."/>
        </authorList>
    </citation>
    <scope>NUCLEOTIDE SEQUENCE</scope>
    <source>
        <strain evidence="4">KCTC 32255</strain>
    </source>
</reference>
<dbReference type="AlphaFoldDB" id="A0A918PH83"/>
<feature type="signal peptide" evidence="2">
    <location>
        <begin position="1"/>
        <end position="22"/>
    </location>
</feature>
<dbReference type="Pfam" id="PF07589">
    <property type="entry name" value="PEP-CTERM"/>
    <property type="match status" value="1"/>
</dbReference>
<evidence type="ECO:0000313" key="5">
    <source>
        <dbReference type="Proteomes" id="UP000648075"/>
    </source>
</evidence>
<accession>A0A918PH83</accession>
<proteinExistence type="predicted"/>
<keyword evidence="5" id="KW-1185">Reference proteome</keyword>
<evidence type="ECO:0000259" key="3">
    <source>
        <dbReference type="Pfam" id="PF07589"/>
    </source>
</evidence>
<dbReference type="EMBL" id="BMZA01000008">
    <property type="protein sequence ID" value="GGZ07420.1"/>
    <property type="molecule type" value="Genomic_DNA"/>
</dbReference>
<evidence type="ECO:0000313" key="4">
    <source>
        <dbReference type="EMBL" id="GGZ07420.1"/>
    </source>
</evidence>
<feature type="chain" id="PRO_5037042143" description="Ice-binding protein C-terminal domain-containing protein" evidence="2">
    <location>
        <begin position="23"/>
        <end position="57"/>
    </location>
</feature>
<feature type="transmembrane region" description="Helical" evidence="1">
    <location>
        <begin position="32"/>
        <end position="51"/>
    </location>
</feature>
<keyword evidence="1" id="KW-1133">Transmembrane helix</keyword>
<comment type="caution">
    <text evidence="4">The sequence shown here is derived from an EMBL/GenBank/DDBJ whole genome shotgun (WGS) entry which is preliminary data.</text>
</comment>
<sequence>MPLLRALPTVLPALLIAAPAHAAGGVVLPEPSSMLLFTLGTAGVVIGRKLSAKRPRK</sequence>
<feature type="domain" description="Ice-binding protein C-terminal" evidence="3">
    <location>
        <begin position="29"/>
        <end position="49"/>
    </location>
</feature>
<organism evidence="4 5">
    <name type="scientific">Novosphingobium colocasiae</name>
    <dbReference type="NCBI Taxonomy" id="1256513"/>
    <lineage>
        <taxon>Bacteria</taxon>
        <taxon>Pseudomonadati</taxon>
        <taxon>Pseudomonadota</taxon>
        <taxon>Alphaproteobacteria</taxon>
        <taxon>Sphingomonadales</taxon>
        <taxon>Sphingomonadaceae</taxon>
        <taxon>Novosphingobium</taxon>
    </lineage>
</organism>
<protein>
    <recommendedName>
        <fullName evidence="3">Ice-binding protein C-terminal domain-containing protein</fullName>
    </recommendedName>
</protein>
<name>A0A918PH83_9SPHN</name>
<keyword evidence="2" id="KW-0732">Signal</keyword>
<dbReference type="InterPro" id="IPR013424">
    <property type="entry name" value="Ice-binding_C"/>
</dbReference>
<reference evidence="4" key="2">
    <citation type="submission" date="2020-09" db="EMBL/GenBank/DDBJ databases">
        <authorList>
            <person name="Sun Q."/>
            <person name="Kim S."/>
        </authorList>
    </citation>
    <scope>NUCLEOTIDE SEQUENCE</scope>
    <source>
        <strain evidence="4">KCTC 32255</strain>
    </source>
</reference>
<evidence type="ECO:0000256" key="1">
    <source>
        <dbReference type="SAM" id="Phobius"/>
    </source>
</evidence>
<keyword evidence="1" id="KW-0472">Membrane</keyword>
<keyword evidence="1" id="KW-0812">Transmembrane</keyword>
<dbReference type="NCBIfam" id="TIGR02595">
    <property type="entry name" value="PEP_CTERM"/>
    <property type="match status" value="1"/>
</dbReference>